<evidence type="ECO:0000313" key="2">
    <source>
        <dbReference type="Proteomes" id="UP000216013"/>
    </source>
</evidence>
<proteinExistence type="predicted"/>
<gene>
    <name evidence="1" type="ORF">CHH64_09390</name>
</gene>
<sequence>MHNQKKYTISFLPHQKDLIQFVEEKRKTQNLSAYFRELVRCDMENQEANDLESIYLYIAKRLLEDGYRQQDVGDKEMLVLTEDEKNAIKGLF</sequence>
<dbReference type="EMBL" id="NPBV01000016">
    <property type="protein sequence ID" value="PAD21306.1"/>
    <property type="molecule type" value="Genomic_DNA"/>
</dbReference>
<accession>A0A268AB05</accession>
<protein>
    <recommendedName>
        <fullName evidence="3">CopG family transcriptional regulator</fullName>
    </recommendedName>
</protein>
<reference evidence="1 2" key="1">
    <citation type="submission" date="2017-07" db="EMBL/GenBank/DDBJ databases">
        <title>Isolation and whole genome analysis of endospore-forming bacteria from heroin.</title>
        <authorList>
            <person name="Kalinowski J."/>
            <person name="Ahrens B."/>
            <person name="Al-Dilaimi A."/>
            <person name="Winkler A."/>
            <person name="Wibberg D."/>
            <person name="Schleenbecker U."/>
            <person name="Ruckert C."/>
            <person name="Wolfel R."/>
            <person name="Grass G."/>
        </authorList>
    </citation>
    <scope>NUCLEOTIDE SEQUENCE [LARGE SCALE GENOMIC DNA]</scope>
    <source>
        <strain evidence="1 2">7528</strain>
    </source>
</reference>
<evidence type="ECO:0000313" key="1">
    <source>
        <dbReference type="EMBL" id="PAD21306.1"/>
    </source>
</evidence>
<dbReference type="AlphaFoldDB" id="A0A268AB05"/>
<organism evidence="1 2">
    <name type="scientific">Terribacillus saccharophilus</name>
    <dbReference type="NCBI Taxonomy" id="361277"/>
    <lineage>
        <taxon>Bacteria</taxon>
        <taxon>Bacillati</taxon>
        <taxon>Bacillota</taxon>
        <taxon>Bacilli</taxon>
        <taxon>Bacillales</taxon>
        <taxon>Bacillaceae</taxon>
        <taxon>Terribacillus</taxon>
    </lineage>
</organism>
<dbReference type="Proteomes" id="UP000216013">
    <property type="component" value="Unassembled WGS sequence"/>
</dbReference>
<name>A0A268AB05_9BACI</name>
<evidence type="ECO:0008006" key="3">
    <source>
        <dbReference type="Google" id="ProtNLM"/>
    </source>
</evidence>
<comment type="caution">
    <text evidence="1">The sequence shown here is derived from an EMBL/GenBank/DDBJ whole genome shotgun (WGS) entry which is preliminary data.</text>
</comment>